<sequence length="649" mass="71189">DKKPGTECDNFGPKKALRIKVKVRDTVHDRNKLGEQVTVREREAEQKKPSKTAVASMKRSLTNSHSSFRELENLVDKEAVEERQKEHRSSLASAFTPLNLGTFSSKQSATAAGSVTDIIASIRQQQSESDADLLEVESTAGSVDSGAGAGGGGDGNDKKRRRWDRDTQTLKAETKHLETVEKVRQLADKTLSEVVDAEKKMINQVEDAEYFKKHLEILQLRKEALVAFSQTCNLKAYQALVKSHTRKSPCPDFLSIISIEEFKDKQTEFSAATCAEELKTFENMCKAELVKMNQLIGANKAIVKDAQTLLKSRAKQLQTIQENKTKAAAAKSAAAAVMGPPLPKKAKINTTGDILNFEYGEDQQMNAYSFEATNCSNPSLLEPFVVTGCGSQVDAAVPEATLKAFQQKFLNSPQRTSSGRATAPMKDPTDQQRAMTAVLGCFPDELKKYLYNPDTFKKDHPEVFKLLVPALSASAADAQYAGTENCFMPKLRLTLKGIANVVMVRADNYVAWSGKNISEAAASDSKGITLEACFKKIAAMTSAEIADFTREHPGSIKQATVAKGDFAYTPTGWILMEHTKPVDDMACVKMSILHFFDGDSINFASKSMELLVSSLDGLNKNVALVKEVFEIIKKNPDPNEKKDDDTAGK</sequence>
<reference evidence="2" key="1">
    <citation type="submission" date="2023-10" db="EMBL/GenBank/DDBJ databases">
        <authorList>
            <person name="Chen Y."/>
            <person name="Shah S."/>
            <person name="Dougan E. K."/>
            <person name="Thang M."/>
            <person name="Chan C."/>
        </authorList>
    </citation>
    <scope>NUCLEOTIDE SEQUENCE [LARGE SCALE GENOMIC DNA]</scope>
</reference>
<dbReference type="Proteomes" id="UP001189429">
    <property type="component" value="Unassembled WGS sequence"/>
</dbReference>
<proteinExistence type="predicted"/>
<keyword evidence="3" id="KW-1185">Reference proteome</keyword>
<feature type="non-terminal residue" evidence="2">
    <location>
        <position position="1"/>
    </location>
</feature>
<accession>A0ABN9SIX6</accession>
<name>A0ABN9SIX6_9DINO</name>
<feature type="region of interest" description="Disordered" evidence="1">
    <location>
        <begin position="129"/>
        <end position="165"/>
    </location>
</feature>
<evidence type="ECO:0000313" key="2">
    <source>
        <dbReference type="EMBL" id="CAK0831661.1"/>
    </source>
</evidence>
<evidence type="ECO:0000256" key="1">
    <source>
        <dbReference type="SAM" id="MobiDB-lite"/>
    </source>
</evidence>
<comment type="caution">
    <text evidence="2">The sequence shown here is derived from an EMBL/GenBank/DDBJ whole genome shotgun (WGS) entry which is preliminary data.</text>
</comment>
<organism evidence="2 3">
    <name type="scientific">Prorocentrum cordatum</name>
    <dbReference type="NCBI Taxonomy" id="2364126"/>
    <lineage>
        <taxon>Eukaryota</taxon>
        <taxon>Sar</taxon>
        <taxon>Alveolata</taxon>
        <taxon>Dinophyceae</taxon>
        <taxon>Prorocentrales</taxon>
        <taxon>Prorocentraceae</taxon>
        <taxon>Prorocentrum</taxon>
    </lineage>
</organism>
<protein>
    <submittedName>
        <fullName evidence="2">Uncharacterized protein</fullName>
    </submittedName>
</protein>
<evidence type="ECO:0000313" key="3">
    <source>
        <dbReference type="Proteomes" id="UP001189429"/>
    </source>
</evidence>
<dbReference type="EMBL" id="CAUYUJ010011381">
    <property type="protein sequence ID" value="CAK0831661.1"/>
    <property type="molecule type" value="Genomic_DNA"/>
</dbReference>
<feature type="region of interest" description="Disordered" evidence="1">
    <location>
        <begin position="32"/>
        <end position="72"/>
    </location>
</feature>
<feature type="compositionally biased region" description="Basic and acidic residues" evidence="1">
    <location>
        <begin position="32"/>
        <end position="48"/>
    </location>
</feature>
<gene>
    <name evidence="2" type="ORF">PCOR1329_LOCUS29938</name>
</gene>